<evidence type="ECO:0000313" key="1">
    <source>
        <dbReference type="EMBL" id="KJZ71489.1"/>
    </source>
</evidence>
<keyword evidence="2" id="KW-1185">Reference proteome</keyword>
<dbReference type="Proteomes" id="UP000054481">
    <property type="component" value="Unassembled WGS sequence"/>
</dbReference>
<dbReference type="EMBL" id="KQ030572">
    <property type="protein sequence ID" value="KJZ71489.1"/>
    <property type="molecule type" value="Genomic_DNA"/>
</dbReference>
<accession>A0A0F8A3A5</accession>
<evidence type="ECO:0000313" key="2">
    <source>
        <dbReference type="Proteomes" id="UP000054481"/>
    </source>
</evidence>
<dbReference type="OrthoDB" id="5220781at2759"/>
<name>A0A0F8A3A5_9HYPO</name>
<sequence>MPTTNTRACTQLLPMHDERELGRTTERTMPAILAIISTALQSHLCFFRRSATTESQRATGDLVIESQPSGQRQLFCAKPLPRDSLIRWSGSDNTLPIEISSIHPQIMGSKDLFASGINWAFVHQGESTQLDLPWESIPKSTYVDISPGAILVSVAAEQSANAQNSAIERKAFVDGLTCLLRGLPSTLNTDEAEQIRSALPVHMSSKVVTSVRSDDVPPVATSGLPRSFVHRSVQTIVVKIFQFVQFVLPYLLVLVKHAAALERRYKVAEAVVGYGMDFVNAKAEQCANFTSLVLNEDDGKARQGMSGVAAWAAVEVVRGILHGVGEGLVVVRHKDAAGSRHPWLEWYGLFC</sequence>
<protein>
    <submittedName>
        <fullName evidence="1">Uncharacterized protein</fullName>
    </submittedName>
</protein>
<dbReference type="AlphaFoldDB" id="A0A0F8A3A5"/>
<gene>
    <name evidence="1" type="ORF">HIM_09128</name>
</gene>
<reference evidence="1 2" key="1">
    <citation type="journal article" date="2014" name="Genome Biol. Evol.">
        <title>Comparative genomics and transcriptomics analyses reveal divergent lifestyle features of nematode endoparasitic fungus Hirsutella minnesotensis.</title>
        <authorList>
            <person name="Lai Y."/>
            <person name="Liu K."/>
            <person name="Zhang X."/>
            <person name="Zhang X."/>
            <person name="Li K."/>
            <person name="Wang N."/>
            <person name="Shu C."/>
            <person name="Wu Y."/>
            <person name="Wang C."/>
            <person name="Bushley K.E."/>
            <person name="Xiang M."/>
            <person name="Liu X."/>
        </authorList>
    </citation>
    <scope>NUCLEOTIDE SEQUENCE [LARGE SCALE GENOMIC DNA]</scope>
    <source>
        <strain evidence="1 2">3608</strain>
    </source>
</reference>
<proteinExistence type="predicted"/>
<organism evidence="1 2">
    <name type="scientific">Hirsutella minnesotensis 3608</name>
    <dbReference type="NCBI Taxonomy" id="1043627"/>
    <lineage>
        <taxon>Eukaryota</taxon>
        <taxon>Fungi</taxon>
        <taxon>Dikarya</taxon>
        <taxon>Ascomycota</taxon>
        <taxon>Pezizomycotina</taxon>
        <taxon>Sordariomycetes</taxon>
        <taxon>Hypocreomycetidae</taxon>
        <taxon>Hypocreales</taxon>
        <taxon>Ophiocordycipitaceae</taxon>
        <taxon>Hirsutella</taxon>
    </lineage>
</organism>